<feature type="compositionally biased region" description="Polar residues" evidence="1">
    <location>
        <begin position="1243"/>
        <end position="1255"/>
    </location>
</feature>
<dbReference type="Proteomes" id="UP000631114">
    <property type="component" value="Unassembled WGS sequence"/>
</dbReference>
<dbReference type="SUPFAM" id="SSF81301">
    <property type="entry name" value="Nucleotidyltransferase"/>
    <property type="match status" value="1"/>
</dbReference>
<dbReference type="InterPro" id="IPR054708">
    <property type="entry name" value="MTPAP-like_central"/>
</dbReference>
<dbReference type="PANTHER" id="PTHR23092:SF48">
    <property type="entry name" value="NUCLEOTIDYLTRANSFERASE FAMILY PROTEIN"/>
    <property type="match status" value="1"/>
</dbReference>
<evidence type="ECO:0000313" key="3">
    <source>
        <dbReference type="EMBL" id="KAF9613740.1"/>
    </source>
</evidence>
<sequence length="1375" mass="151122">MQKHLDTRRGAFIILPDLPSDTNPSLPTLCFRKTNNGLLARVSDSNKFEKSICENVRLFGFQDEEKLDTFTVSEDLVRDSQFFVRVMDGVSSNGFLRDETVKGCEWEELFWLKEKGYYSVGEFLANKLELTLRLSWLNCNGGKKKGGSNNNKLKEKVSVAGIAANVFWRKKGCLDWWAALDPGMKKTIFRTVLAKAAKSTTKEIVKAEISVLVGGKCPSSRQIPSLAVSATDAQFSASIRPAPISGRPVSLSNIFTSLFVLQDICAMIFEFQQSGHDRDNLFYSTLASLHTTSDYILRRFRGRLMVVSSDCIKHELLAGENVTSPLSKSKDKLCVGSRRGRGRSRNPKKLNSVQKSSGVNHAMENSCEDHGCGLGQKEAAMLKAKGIPYISKAKDVPTSTCLSRAVLDHAKGLVDQKVQTTGKKKKSRKKHVKTDASNVMEVVTPEDSEVRSTLAASQCVSLQRDAAVSDISPCDSSVHDLLNDLSIGSDGWTPDTCFDSSVSKHNSKFGSEVTRESEEESVVSFTEDSLQSGCCKKSSGVEVSACTLNSEIRTPVMSVVGLDNNDIFGTDLTNDNSENLSDVAPTLFGVDSKEETVSFQRNEMDNSCAQWPRSFAGSTSYEWPSVAHCNIPFVNSQHLPAATDRLHLDVGCNWRNRFHPSFVSTRHQAISPSIEGGGKRLMPRTLPLSVDWPPMVRSASRLTSSISCSYDSGFMPRLQSTYQQGLTPHRLQFNGTISDDERKFSEEAMESCDFMNAADVVDGEPHWLSEEEFEVHAFSERDYSQYFGGGVMYWNTSDLGGTGCSRPPSLSSEDSSWAWHEADLNRSIDDMVGIPSTYNNNGLTSPPSGTFCSPFDPLGPGQQALGYVMPGSDVTGKVSHISSTQKDGIQDEKVSGSFTNSSGSVGERQNGDLLPYPILRPIIIPNVSRKGSISDFKVSHHHRSPCVPLPTRDQPQIKRPPSPVVLCVPRAPCPPPFSSVVESRKKRGFSTVRSGSSSPRHWGLRSWYHDGNNSEGAGLCVDGAEVIWPSWRSKGLSATPMIQPLPGSLLQDRLIAISQLALDQEHPDAAFPLQPQDSLNCPSRQASLPVMHSLLHDEIDSFCKQVAAKNIVMKPCISWAVKRVARSLQVLWPRSRTNIFGSNVTGLSLPTSDVDLVVCLPPVRNLEPIKEAGILEGRNGIKETCLQHAARYLANQEWVKNDSLKTVENTAIPIIMLEVEVPQDVVTSSGNTSNEKTPKLKSAQINGEESSSDNSDTVVIEDCSWKMCSELKKEEGVGLKSVRLDISFKSPSHTGLQTTELVRELTEQFPAATPLALVLKQFLADRSLDHSYSGGLSSYCLVLLIARFLQHEYHLGRPINQVNLEFSLQIGASFM</sequence>
<accession>A0A835I924</accession>
<name>A0A835I924_9MAGN</name>
<dbReference type="Gene3D" id="1.10.1410.10">
    <property type="match status" value="1"/>
</dbReference>
<dbReference type="GO" id="GO:0005730">
    <property type="term" value="C:nucleolus"/>
    <property type="evidence" value="ECO:0007669"/>
    <property type="project" value="TreeGrafter"/>
</dbReference>
<dbReference type="PANTHER" id="PTHR23092">
    <property type="entry name" value="POLY(A) RNA POLYMERASE"/>
    <property type="match status" value="1"/>
</dbReference>
<protein>
    <recommendedName>
        <fullName evidence="2">Poly(A) RNA polymerase mitochondrial-like central palm domain-containing protein</fullName>
    </recommendedName>
</protein>
<dbReference type="Gene3D" id="3.30.460.10">
    <property type="entry name" value="Beta Polymerase, domain 2"/>
    <property type="match status" value="1"/>
</dbReference>
<evidence type="ECO:0000313" key="4">
    <source>
        <dbReference type="Proteomes" id="UP000631114"/>
    </source>
</evidence>
<dbReference type="Pfam" id="PF22600">
    <property type="entry name" value="MTPAP-like_central"/>
    <property type="match status" value="1"/>
</dbReference>
<dbReference type="GO" id="GO:0003729">
    <property type="term" value="F:mRNA binding"/>
    <property type="evidence" value="ECO:0007669"/>
    <property type="project" value="TreeGrafter"/>
</dbReference>
<evidence type="ECO:0000259" key="2">
    <source>
        <dbReference type="Pfam" id="PF22600"/>
    </source>
</evidence>
<feature type="domain" description="Poly(A) RNA polymerase mitochondrial-like central palm" evidence="2">
    <location>
        <begin position="1120"/>
        <end position="1216"/>
    </location>
</feature>
<gene>
    <name evidence="3" type="ORF">IFM89_010250</name>
</gene>
<dbReference type="EMBL" id="JADFTS010000003">
    <property type="protein sequence ID" value="KAF9613740.1"/>
    <property type="molecule type" value="Genomic_DNA"/>
</dbReference>
<dbReference type="SUPFAM" id="SSF81631">
    <property type="entry name" value="PAP/OAS1 substrate-binding domain"/>
    <property type="match status" value="1"/>
</dbReference>
<dbReference type="GO" id="GO:0031499">
    <property type="term" value="C:TRAMP complex"/>
    <property type="evidence" value="ECO:0007669"/>
    <property type="project" value="TreeGrafter"/>
</dbReference>
<evidence type="ECO:0000256" key="1">
    <source>
        <dbReference type="SAM" id="MobiDB-lite"/>
    </source>
</evidence>
<dbReference type="InterPro" id="IPR045862">
    <property type="entry name" value="Trf4-like"/>
</dbReference>
<dbReference type="GO" id="GO:1990817">
    <property type="term" value="F:poly(A) RNA polymerase activity"/>
    <property type="evidence" value="ECO:0007669"/>
    <property type="project" value="InterPro"/>
</dbReference>
<dbReference type="OrthoDB" id="273917at2759"/>
<comment type="caution">
    <text evidence="3">The sequence shown here is derived from an EMBL/GenBank/DDBJ whole genome shotgun (WGS) entry which is preliminary data.</text>
</comment>
<feature type="compositionally biased region" description="Basic residues" evidence="1">
    <location>
        <begin position="338"/>
        <end position="348"/>
    </location>
</feature>
<dbReference type="InterPro" id="IPR043519">
    <property type="entry name" value="NT_sf"/>
</dbReference>
<feature type="region of interest" description="Disordered" evidence="1">
    <location>
        <begin position="884"/>
        <end position="906"/>
    </location>
</feature>
<reference evidence="3 4" key="1">
    <citation type="submission" date="2020-10" db="EMBL/GenBank/DDBJ databases">
        <title>The Coptis chinensis genome and diversification of protoberbering-type alkaloids.</title>
        <authorList>
            <person name="Wang B."/>
            <person name="Shu S."/>
            <person name="Song C."/>
            <person name="Liu Y."/>
        </authorList>
    </citation>
    <scope>NUCLEOTIDE SEQUENCE [LARGE SCALE GENOMIC DNA]</scope>
    <source>
        <strain evidence="3">HL-2020</strain>
        <tissue evidence="3">Leaf</tissue>
    </source>
</reference>
<feature type="region of interest" description="Disordered" evidence="1">
    <location>
        <begin position="326"/>
        <end position="358"/>
    </location>
</feature>
<dbReference type="GO" id="GO:0043634">
    <property type="term" value="P:polyadenylation-dependent ncRNA catabolic process"/>
    <property type="evidence" value="ECO:0007669"/>
    <property type="project" value="TreeGrafter"/>
</dbReference>
<organism evidence="3 4">
    <name type="scientific">Coptis chinensis</name>
    <dbReference type="NCBI Taxonomy" id="261450"/>
    <lineage>
        <taxon>Eukaryota</taxon>
        <taxon>Viridiplantae</taxon>
        <taxon>Streptophyta</taxon>
        <taxon>Embryophyta</taxon>
        <taxon>Tracheophyta</taxon>
        <taxon>Spermatophyta</taxon>
        <taxon>Magnoliopsida</taxon>
        <taxon>Ranunculales</taxon>
        <taxon>Ranunculaceae</taxon>
        <taxon>Coptidoideae</taxon>
        <taxon>Coptis</taxon>
    </lineage>
</organism>
<feature type="compositionally biased region" description="Polar residues" evidence="1">
    <location>
        <begin position="349"/>
        <end position="358"/>
    </location>
</feature>
<proteinExistence type="predicted"/>
<feature type="compositionally biased region" description="Polar residues" evidence="1">
    <location>
        <begin position="1226"/>
        <end position="1235"/>
    </location>
</feature>
<keyword evidence="4" id="KW-1185">Reference proteome</keyword>
<feature type="region of interest" description="Disordered" evidence="1">
    <location>
        <begin position="1226"/>
        <end position="1255"/>
    </location>
</feature>
<dbReference type="GO" id="GO:0031123">
    <property type="term" value="P:RNA 3'-end processing"/>
    <property type="evidence" value="ECO:0007669"/>
    <property type="project" value="TreeGrafter"/>
</dbReference>